<keyword evidence="2" id="KW-1185">Reference proteome</keyword>
<evidence type="ECO:0000313" key="1">
    <source>
        <dbReference type="EMBL" id="ASV69375.1"/>
    </source>
</evidence>
<protein>
    <recommendedName>
        <fullName evidence="3">DUF4944 domain-containing protein</fullName>
    </recommendedName>
</protein>
<gene>
    <name evidence="1" type="ORF">CKF48_19895</name>
</gene>
<dbReference type="AlphaFoldDB" id="A0A248TML4"/>
<organism evidence="1 2">
    <name type="scientific">Cytobacillus kochii</name>
    <dbReference type="NCBI Taxonomy" id="859143"/>
    <lineage>
        <taxon>Bacteria</taxon>
        <taxon>Bacillati</taxon>
        <taxon>Bacillota</taxon>
        <taxon>Bacilli</taxon>
        <taxon>Bacillales</taxon>
        <taxon>Bacillaceae</taxon>
        <taxon>Cytobacillus</taxon>
    </lineage>
</organism>
<dbReference type="RefSeq" id="WP_095372938.1">
    <property type="nucleotide sequence ID" value="NZ_CP022983.1"/>
</dbReference>
<evidence type="ECO:0008006" key="3">
    <source>
        <dbReference type="Google" id="ProtNLM"/>
    </source>
</evidence>
<dbReference type="EMBL" id="CP022983">
    <property type="protein sequence ID" value="ASV69375.1"/>
    <property type="molecule type" value="Genomic_DNA"/>
</dbReference>
<evidence type="ECO:0000313" key="2">
    <source>
        <dbReference type="Proteomes" id="UP000215137"/>
    </source>
</evidence>
<dbReference type="OrthoDB" id="2921306at2"/>
<dbReference type="KEGG" id="bko:CKF48_19895"/>
<name>A0A248TML4_9BACI</name>
<dbReference type="PROSITE" id="PS51257">
    <property type="entry name" value="PROKAR_LIPOPROTEIN"/>
    <property type="match status" value="1"/>
</dbReference>
<reference evidence="1 2" key="1">
    <citation type="submission" date="2017-08" db="EMBL/GenBank/DDBJ databases">
        <title>Complete Genome Sequence of Bacillus kochii Oregon-R-modENCODE STRAIN BDGP4, isolated from Drosophila melanogaster gut.</title>
        <authorList>
            <person name="Wan K.H."/>
            <person name="Yu C."/>
            <person name="Park S."/>
            <person name="Hammonds A.S."/>
            <person name="Booth B.W."/>
            <person name="Celniker S.E."/>
        </authorList>
    </citation>
    <scope>NUCLEOTIDE SEQUENCE [LARGE SCALE GENOMIC DNA]</scope>
    <source>
        <strain evidence="1 2">BDGP4</strain>
    </source>
</reference>
<accession>A0A248TML4</accession>
<dbReference type="Proteomes" id="UP000215137">
    <property type="component" value="Chromosome"/>
</dbReference>
<sequence length="140" mass="16295">MNRKLIIIFIFPLILVSWMIYSCKQPIVLKGKSSDGNWRAEYSPHHSPNPKGIWKGEATWLGGTNLPTLNFLVFKSGEEMVTLYDKPSDFPQGDVIEFVSIGDAPLYANYSLQIKWTYENKEFDEEINLERKKRFFILPF</sequence>
<proteinExistence type="predicted"/>